<evidence type="ECO:0000313" key="4">
    <source>
        <dbReference type="EMBL" id="WAR18677.1"/>
    </source>
</evidence>
<dbReference type="PANTHER" id="PTHR10188">
    <property type="entry name" value="L-ASPARAGINASE"/>
    <property type="match status" value="1"/>
</dbReference>
<name>A0ABY7FAP4_MYAAR</name>
<protein>
    <submittedName>
        <fullName evidence="4">ASGL1-like protein</fullName>
    </submittedName>
</protein>
<evidence type="ECO:0000256" key="2">
    <source>
        <dbReference type="ARBA" id="ARBA00010872"/>
    </source>
</evidence>
<proteinExistence type="inferred from homology"/>
<dbReference type="PANTHER" id="PTHR10188:SF43">
    <property type="entry name" value="ASPARAGINASE (EUROFUNG)"/>
    <property type="match status" value="1"/>
</dbReference>
<dbReference type="SUPFAM" id="SSF56235">
    <property type="entry name" value="N-terminal nucleophile aminohydrolases (Ntn hydrolases)"/>
    <property type="match status" value="1"/>
</dbReference>
<comment type="catalytic activity">
    <reaction evidence="3">
        <text>L-asparagine + H2O = L-aspartate + NH4(+)</text>
        <dbReference type="Rhea" id="RHEA:21016"/>
        <dbReference type="ChEBI" id="CHEBI:15377"/>
        <dbReference type="ChEBI" id="CHEBI:28938"/>
        <dbReference type="ChEBI" id="CHEBI:29991"/>
        <dbReference type="ChEBI" id="CHEBI:58048"/>
        <dbReference type="EC" id="3.5.1.1"/>
    </reaction>
</comment>
<dbReference type="Gene3D" id="3.60.20.30">
    <property type="entry name" value="(Glycosyl)asparaginase"/>
    <property type="match status" value="1"/>
</dbReference>
<dbReference type="InterPro" id="IPR029055">
    <property type="entry name" value="Ntn_hydrolases_N"/>
</dbReference>
<evidence type="ECO:0000256" key="1">
    <source>
        <dbReference type="ARBA" id="ARBA00000306"/>
    </source>
</evidence>
<dbReference type="InterPro" id="IPR000246">
    <property type="entry name" value="Peptidase_T2"/>
</dbReference>
<reference evidence="4" key="1">
    <citation type="submission" date="2022-11" db="EMBL/GenBank/DDBJ databases">
        <title>Centuries of genome instability and evolution in soft-shell clam transmissible cancer (bioRxiv).</title>
        <authorList>
            <person name="Hart S.F.M."/>
            <person name="Yonemitsu M.A."/>
            <person name="Giersch R.M."/>
            <person name="Beal B.F."/>
            <person name="Arriagada G."/>
            <person name="Davis B.W."/>
            <person name="Ostrander E.A."/>
            <person name="Goff S.P."/>
            <person name="Metzger M.J."/>
        </authorList>
    </citation>
    <scope>NUCLEOTIDE SEQUENCE</scope>
    <source>
        <strain evidence="4">MELC-2E11</strain>
        <tissue evidence="4">Siphon/mantle</tissue>
    </source>
</reference>
<dbReference type="EMBL" id="CP111022">
    <property type="protein sequence ID" value="WAR18677.1"/>
    <property type="molecule type" value="Genomic_DNA"/>
</dbReference>
<keyword evidence="5" id="KW-1185">Reference proteome</keyword>
<dbReference type="Pfam" id="PF01112">
    <property type="entry name" value="Asparaginase_2"/>
    <property type="match status" value="1"/>
</dbReference>
<accession>A0ABY7FAP4</accession>
<gene>
    <name evidence="4" type="ORF">MAR_000515</name>
</gene>
<evidence type="ECO:0000256" key="3">
    <source>
        <dbReference type="ARBA" id="ARBA00049366"/>
    </source>
</evidence>
<evidence type="ECO:0000313" key="5">
    <source>
        <dbReference type="Proteomes" id="UP001164746"/>
    </source>
</evidence>
<comment type="similarity">
    <text evidence="2">Belongs to the Ntn-hydrolase family.</text>
</comment>
<dbReference type="Proteomes" id="UP001164746">
    <property type="component" value="Chromosome 11"/>
</dbReference>
<organism evidence="4 5">
    <name type="scientific">Mya arenaria</name>
    <name type="common">Soft-shell clam</name>
    <dbReference type="NCBI Taxonomy" id="6604"/>
    <lineage>
        <taxon>Eukaryota</taxon>
        <taxon>Metazoa</taxon>
        <taxon>Spiralia</taxon>
        <taxon>Lophotrochozoa</taxon>
        <taxon>Mollusca</taxon>
        <taxon>Bivalvia</taxon>
        <taxon>Autobranchia</taxon>
        <taxon>Heteroconchia</taxon>
        <taxon>Euheterodonta</taxon>
        <taxon>Imparidentia</taxon>
        <taxon>Neoheterodontei</taxon>
        <taxon>Myida</taxon>
        <taxon>Myoidea</taxon>
        <taxon>Myidae</taxon>
        <taxon>Mya</taxon>
    </lineage>
</organism>
<dbReference type="InterPro" id="IPR033844">
    <property type="entry name" value="ASRGL1_meta"/>
</dbReference>
<sequence length="340" mass="35615">MCTDLRCKMKRMNISGTFRKKEIPYKKTDPVIIVHGGAWTIPKDIVEESREGTKAAANAGYAVLSSGGTAIDAVEAALQVLEDYPCYDSGTGSPLTAKEEVEMDAVIMDGRTLKTGAVACVQNIKNPIKLARMVMEKTTHTLLVGPGANLFAEEMGIKCVPLESLVTERAKRDLALYKGNYGDTVKNAFKSRVSGHDTTGAVALDKNGNVAYGTSTGGISGKKPGRVGDSPIIGLGGYADNEVGGISCTGHGESISKVVLAHQVITAMRAGTSAQVAADKALANMASRVEGYGGVIVLSRLGDVALSYTTDNMSWAWAKKGTLHSGVSPGEDFKEPVGGV</sequence>
<dbReference type="CDD" id="cd04702">
    <property type="entry name" value="ASRGL1_like"/>
    <property type="match status" value="1"/>
</dbReference>
<comment type="catalytic activity">
    <reaction evidence="1">
        <text>Cleavage of a beta-linked Asp residue from the N-terminus of a polypeptide.</text>
        <dbReference type="EC" id="3.4.19.5"/>
    </reaction>
</comment>